<evidence type="ECO:0000313" key="1">
    <source>
        <dbReference type="EMBL" id="OBR63000.1"/>
    </source>
</evidence>
<sequence length="192" mass="21946">MSQTYGSESDLEKSIRTGPAYLEGLATPFNSQDWIDEEWTGTLDIRGQRRFRIRYYGELFEGLIVGTEDAPQLVYGEDEFTGELFLLFDGCSHGYNAMLCDEYNDEQRNRKAALTYRDEDGEELFEIRATAYYNIDWDDEFGEEVDEEGRLALISGQKIPFEIAKRNGFDAIGIVAINSKGNQTEILQEELA</sequence>
<proteinExistence type="predicted"/>
<name>A0A1A5YC80_9BACL</name>
<dbReference type="OrthoDB" id="7066494at2"/>
<protein>
    <submittedName>
        <fullName evidence="1">Uncharacterized protein</fullName>
    </submittedName>
</protein>
<evidence type="ECO:0000313" key="2">
    <source>
        <dbReference type="Proteomes" id="UP000092024"/>
    </source>
</evidence>
<reference evidence="1 2" key="1">
    <citation type="submission" date="2016-05" db="EMBL/GenBank/DDBJ databases">
        <title>Paenibacillus oryzae. sp. nov., isolated from the rice root.</title>
        <authorList>
            <person name="Zhang J."/>
            <person name="Zhang X."/>
        </authorList>
    </citation>
    <scope>NUCLEOTIDE SEQUENCE [LARGE SCALE GENOMIC DNA]</scope>
    <source>
        <strain evidence="1 2">1DrF-4</strain>
    </source>
</reference>
<dbReference type="RefSeq" id="WP_068686577.1">
    <property type="nucleotide sequence ID" value="NZ_LYPA01000075.1"/>
</dbReference>
<dbReference type="EMBL" id="LYPA01000075">
    <property type="protein sequence ID" value="OBR63000.1"/>
    <property type="molecule type" value="Genomic_DNA"/>
</dbReference>
<gene>
    <name evidence="1" type="ORF">A7K91_23065</name>
</gene>
<organism evidence="1 2">
    <name type="scientific">Paenibacillus oryzae</name>
    <dbReference type="NCBI Taxonomy" id="1844972"/>
    <lineage>
        <taxon>Bacteria</taxon>
        <taxon>Bacillati</taxon>
        <taxon>Bacillota</taxon>
        <taxon>Bacilli</taxon>
        <taxon>Bacillales</taxon>
        <taxon>Paenibacillaceae</taxon>
        <taxon>Paenibacillus</taxon>
    </lineage>
</organism>
<dbReference type="AlphaFoldDB" id="A0A1A5YC80"/>
<accession>A0A1A5YC80</accession>
<comment type="caution">
    <text evidence="1">The sequence shown here is derived from an EMBL/GenBank/DDBJ whole genome shotgun (WGS) entry which is preliminary data.</text>
</comment>
<dbReference type="Proteomes" id="UP000092024">
    <property type="component" value="Unassembled WGS sequence"/>
</dbReference>
<keyword evidence="2" id="KW-1185">Reference proteome</keyword>